<dbReference type="InterPro" id="IPR036259">
    <property type="entry name" value="MFS_trans_sf"/>
</dbReference>
<dbReference type="Proteomes" id="UP000054383">
    <property type="component" value="Unassembled WGS sequence"/>
</dbReference>
<name>A0A0U1LTX5_TALIS</name>
<evidence type="ECO:0008006" key="7">
    <source>
        <dbReference type="Google" id="ProtNLM"/>
    </source>
</evidence>
<dbReference type="GO" id="GO:0016020">
    <property type="term" value="C:membrane"/>
    <property type="evidence" value="ECO:0007669"/>
    <property type="project" value="UniProtKB-SubCell"/>
</dbReference>
<dbReference type="InterPro" id="IPR005828">
    <property type="entry name" value="MFS_sugar_transport-like"/>
</dbReference>
<protein>
    <recommendedName>
        <fullName evidence="7">Major facilitator superfamily (MFS) profile domain-containing protein</fullName>
    </recommendedName>
</protein>
<evidence type="ECO:0000313" key="5">
    <source>
        <dbReference type="EMBL" id="CRG86562.1"/>
    </source>
</evidence>
<dbReference type="PANTHER" id="PTHR48022:SF2">
    <property type="entry name" value="PLASTIDIC GLUCOSE TRANSPORTER 4"/>
    <property type="match status" value="1"/>
</dbReference>
<dbReference type="GO" id="GO:0005351">
    <property type="term" value="F:carbohydrate:proton symporter activity"/>
    <property type="evidence" value="ECO:0007669"/>
    <property type="project" value="TreeGrafter"/>
</dbReference>
<dbReference type="EMBL" id="CVMT01000002">
    <property type="protein sequence ID" value="CRG86562.1"/>
    <property type="molecule type" value="Genomic_DNA"/>
</dbReference>
<dbReference type="InterPro" id="IPR050360">
    <property type="entry name" value="MFS_Sugar_Transporters"/>
</dbReference>
<dbReference type="OrthoDB" id="6612291at2759"/>
<organism evidence="5 6">
    <name type="scientific">Talaromyces islandicus</name>
    <name type="common">Penicillium islandicum</name>
    <dbReference type="NCBI Taxonomy" id="28573"/>
    <lineage>
        <taxon>Eukaryota</taxon>
        <taxon>Fungi</taxon>
        <taxon>Dikarya</taxon>
        <taxon>Ascomycota</taxon>
        <taxon>Pezizomycotina</taxon>
        <taxon>Eurotiomycetes</taxon>
        <taxon>Eurotiomycetidae</taxon>
        <taxon>Eurotiales</taxon>
        <taxon>Trichocomaceae</taxon>
        <taxon>Talaromyces</taxon>
        <taxon>Talaromyces sect. Islandici</taxon>
    </lineage>
</organism>
<evidence type="ECO:0000256" key="3">
    <source>
        <dbReference type="ARBA" id="ARBA00022989"/>
    </source>
</evidence>
<sequence length="167" mass="18641">MLKDRDGECAATLVYIRSQAVDSSAVQYEFCALRAEHLVAREAALECYGATEMNWRVEFLEYRVEGIVNFVMTFPAVFLMDNIGRKPTLCWGEANMAISDAQIAAIIAVYGDDFETHAMARHGAVFLIYWHITNYVVTLVPIGWVVVAEVFPLNMRAKGVVIVSAVN</sequence>
<evidence type="ECO:0000256" key="4">
    <source>
        <dbReference type="ARBA" id="ARBA00023136"/>
    </source>
</evidence>
<proteinExistence type="predicted"/>
<evidence type="ECO:0000256" key="2">
    <source>
        <dbReference type="ARBA" id="ARBA00022692"/>
    </source>
</evidence>
<keyword evidence="2" id="KW-0812">Transmembrane</keyword>
<dbReference type="SUPFAM" id="SSF103473">
    <property type="entry name" value="MFS general substrate transporter"/>
    <property type="match status" value="1"/>
</dbReference>
<dbReference type="PANTHER" id="PTHR48022">
    <property type="entry name" value="PLASTIDIC GLUCOSE TRANSPORTER 4"/>
    <property type="match status" value="1"/>
</dbReference>
<keyword evidence="3" id="KW-1133">Transmembrane helix</keyword>
<evidence type="ECO:0000313" key="6">
    <source>
        <dbReference type="Proteomes" id="UP000054383"/>
    </source>
</evidence>
<keyword evidence="6" id="KW-1185">Reference proteome</keyword>
<evidence type="ECO:0000256" key="1">
    <source>
        <dbReference type="ARBA" id="ARBA00004141"/>
    </source>
</evidence>
<gene>
    <name evidence="5" type="ORF">PISL3812_03572</name>
</gene>
<dbReference type="AlphaFoldDB" id="A0A0U1LTX5"/>
<dbReference type="Gene3D" id="1.20.1250.20">
    <property type="entry name" value="MFS general substrate transporter like domains"/>
    <property type="match status" value="1"/>
</dbReference>
<comment type="subcellular location">
    <subcellularLocation>
        <location evidence="1">Membrane</location>
        <topology evidence="1">Multi-pass membrane protein</topology>
    </subcellularLocation>
</comment>
<reference evidence="5 6" key="1">
    <citation type="submission" date="2015-04" db="EMBL/GenBank/DDBJ databases">
        <authorList>
            <person name="Syromyatnikov M.Y."/>
            <person name="Popov V.N."/>
        </authorList>
    </citation>
    <scope>NUCLEOTIDE SEQUENCE [LARGE SCALE GENOMIC DNA]</scope>
    <source>
        <strain evidence="5">WF-38-12</strain>
    </source>
</reference>
<keyword evidence="4" id="KW-0472">Membrane</keyword>
<accession>A0A0U1LTX5</accession>
<dbReference type="Pfam" id="PF00083">
    <property type="entry name" value="Sugar_tr"/>
    <property type="match status" value="1"/>
</dbReference>